<dbReference type="GO" id="GO:0000082">
    <property type="term" value="P:G1/S transition of mitotic cell cycle"/>
    <property type="evidence" value="ECO:0007669"/>
    <property type="project" value="TreeGrafter"/>
</dbReference>
<dbReference type="GO" id="GO:0030332">
    <property type="term" value="F:cyclin binding"/>
    <property type="evidence" value="ECO:0007669"/>
    <property type="project" value="TreeGrafter"/>
</dbReference>
<dbReference type="EMBL" id="JALLKP010000003">
    <property type="protein sequence ID" value="KAK2195775.1"/>
    <property type="molecule type" value="Genomic_DNA"/>
</dbReference>
<dbReference type="GO" id="GO:0010389">
    <property type="term" value="P:regulation of G2/M transition of mitotic cell cycle"/>
    <property type="evidence" value="ECO:0007669"/>
    <property type="project" value="TreeGrafter"/>
</dbReference>
<dbReference type="InterPro" id="IPR050108">
    <property type="entry name" value="CDK"/>
</dbReference>
<dbReference type="PROSITE" id="PS50011">
    <property type="entry name" value="PROTEIN_KINASE_DOM"/>
    <property type="match status" value="1"/>
</dbReference>
<dbReference type="PANTHER" id="PTHR24056">
    <property type="entry name" value="CELL DIVISION PROTEIN KINASE"/>
    <property type="match status" value="1"/>
</dbReference>
<dbReference type="GO" id="GO:0007165">
    <property type="term" value="P:signal transduction"/>
    <property type="evidence" value="ECO:0007669"/>
    <property type="project" value="TreeGrafter"/>
</dbReference>
<keyword evidence="10" id="KW-1185">Reference proteome</keyword>
<proteinExistence type="predicted"/>
<gene>
    <name evidence="9" type="ORF">BdWA1_002369</name>
</gene>
<keyword evidence="9" id="KW-0808">Transferase</keyword>
<dbReference type="AlphaFoldDB" id="A0AAD9UNE3"/>
<keyword evidence="2 7" id="KW-0067">ATP-binding</keyword>
<dbReference type="SMART" id="SM00220">
    <property type="entry name" value="S_TKc"/>
    <property type="match status" value="1"/>
</dbReference>
<evidence type="ECO:0000256" key="4">
    <source>
        <dbReference type="ARBA" id="ARBA00039612"/>
    </source>
</evidence>
<dbReference type="InterPro" id="IPR017441">
    <property type="entry name" value="Protein_kinase_ATP_BS"/>
</dbReference>
<dbReference type="InterPro" id="IPR011009">
    <property type="entry name" value="Kinase-like_dom_sf"/>
</dbReference>
<dbReference type="GO" id="GO:0010468">
    <property type="term" value="P:regulation of gene expression"/>
    <property type="evidence" value="ECO:0007669"/>
    <property type="project" value="TreeGrafter"/>
</dbReference>
<dbReference type="Gene3D" id="1.10.510.10">
    <property type="entry name" value="Transferase(Phosphotransferase) domain 1"/>
    <property type="match status" value="1"/>
</dbReference>
<dbReference type="GO" id="GO:0004693">
    <property type="term" value="F:cyclin-dependent protein serine/threonine kinase activity"/>
    <property type="evidence" value="ECO:0007669"/>
    <property type="project" value="TreeGrafter"/>
</dbReference>
<dbReference type="InterPro" id="IPR000719">
    <property type="entry name" value="Prot_kinase_dom"/>
</dbReference>
<dbReference type="KEGG" id="bdw:94336667"/>
<dbReference type="GeneID" id="94336667"/>
<accession>A0AAD9UNE3</accession>
<organism evidence="9 10">
    <name type="scientific">Babesia duncani</name>
    <dbReference type="NCBI Taxonomy" id="323732"/>
    <lineage>
        <taxon>Eukaryota</taxon>
        <taxon>Sar</taxon>
        <taxon>Alveolata</taxon>
        <taxon>Apicomplexa</taxon>
        <taxon>Aconoidasida</taxon>
        <taxon>Piroplasmida</taxon>
        <taxon>Babesiidae</taxon>
        <taxon>Babesia</taxon>
    </lineage>
</organism>
<feature type="binding site" evidence="7">
    <location>
        <position position="436"/>
    </location>
    <ligand>
        <name>ATP</name>
        <dbReference type="ChEBI" id="CHEBI:30616"/>
    </ligand>
</feature>
<feature type="domain" description="Protein kinase" evidence="8">
    <location>
        <begin position="410"/>
        <end position="874"/>
    </location>
</feature>
<name>A0AAD9UNE3_9APIC</name>
<sequence length="1022" mass="116649">MFQLRSTGLVSKRAIKTKKNPQIPRTIVGSASDANVEILVSCDYERPLVSCGFFQKDRVPKNMRIETIETAEPTTTDESTPTVIDDKFKDIDIEQNETSNKQQAPNDRINKKPARRDVLNEIYIDITTIRNKLITEALINAELENGIVTFVEKEEIEIIENNDIDIIKTGNNDDVNVDQFIDDHNNRSVTTDDIVSFNNSQRCQNLRSLAIKLFMNSKSNHALDSILKKKDSDSGSLDTTNIYKENEVLFKAQDTNDESHVKSAYNGTALNCDFSFLKRKRFCNNVNNNIKASRNTSSVVDSTSQRYVRDKYVTSTPKNSIHVVNQTLSEFSNINNRVSLPPRNGSVSIRNNNDKRANVRRGLLSHNIQSSESVKRYMQSSYKGGIYNKQNNLIRDSSWELWGNYFNVLIENVEVLGNGSFATVYKAKLRPIIALKQHNDPEVNCQWEIVDKNCKDCKDVRLLDCAVKSIVETNSNAVSQYTREREMMLHFNCNVLKPYGYRRIFDAKGTINQLLMPMAQGDLLTMVSNLVHERSKGALEINNKTKLIGLTEQEVKFIFYQILSGVAFIQMCFQGDIHRHSDLKLANIVVFCSKADVFNPFKWRICLADFGSAILLHPTLQLEGASHCNMQSSVSKKWLQTVEGQLTSFYRGTVRYNAPEALPFDKKGSRRFEHNPCLLSAYQRMNPAFLRPPVFLEDEPQVWGSVFKPCESMNYQNVPCVVTLPSDATSDAEYYIMGMTTDMWSCGILLAELCKFGTNEGVPQHKSQSKGIKSMITHALNMTLGRGLFCRSVGLQNKNQQIKSDEELNHMLSTDIAECCNVKRDIRFENIKNMFYKFEKPTFSKDFFDLLTDLLAYEPHERPIAAEALGHKWFNDLDFDALDQLGPCTGHLPMEHFYCLSTSYGSISRDVSPLSAFGSSNPFEYDNSDFSIETFANFAKLCQRNHAWYTGPLHYRFHKLQKELDVPVRLNCYVLRVCNREAVVLESREKQVFGYRGYILSALLKIKQEHQLTWPEETLGNL</sequence>
<dbReference type="RefSeq" id="XP_067802618.1">
    <property type="nucleotide sequence ID" value="XM_067947396.1"/>
</dbReference>
<dbReference type="PROSITE" id="PS00107">
    <property type="entry name" value="PROTEIN_KINASE_ATP"/>
    <property type="match status" value="1"/>
</dbReference>
<dbReference type="Pfam" id="PF00069">
    <property type="entry name" value="Pkinase"/>
    <property type="match status" value="1"/>
</dbReference>
<evidence type="ECO:0000313" key="9">
    <source>
        <dbReference type="EMBL" id="KAK2195775.1"/>
    </source>
</evidence>
<evidence type="ECO:0000256" key="3">
    <source>
        <dbReference type="ARBA" id="ARBA00038543"/>
    </source>
</evidence>
<dbReference type="Proteomes" id="UP001214638">
    <property type="component" value="Unassembled WGS sequence"/>
</dbReference>
<protein>
    <recommendedName>
        <fullName evidence="4">Cyclin-dependent kinase 2 homolog</fullName>
    </recommendedName>
    <alternativeName>
        <fullName evidence="5">Cell division control protein 2 homolog</fullName>
    </alternativeName>
    <alternativeName>
        <fullName evidence="6">cdc2-related kinase 2</fullName>
    </alternativeName>
</protein>
<keyword evidence="1 7" id="KW-0547">Nucleotide-binding</keyword>
<dbReference type="GO" id="GO:0005524">
    <property type="term" value="F:ATP binding"/>
    <property type="evidence" value="ECO:0007669"/>
    <property type="project" value="UniProtKB-UniRule"/>
</dbReference>
<dbReference type="GO" id="GO:0005634">
    <property type="term" value="C:nucleus"/>
    <property type="evidence" value="ECO:0007669"/>
    <property type="project" value="TreeGrafter"/>
</dbReference>
<dbReference type="GO" id="GO:0005737">
    <property type="term" value="C:cytoplasm"/>
    <property type="evidence" value="ECO:0007669"/>
    <property type="project" value="TreeGrafter"/>
</dbReference>
<evidence type="ECO:0000259" key="8">
    <source>
        <dbReference type="PROSITE" id="PS50011"/>
    </source>
</evidence>
<dbReference type="SUPFAM" id="SSF56112">
    <property type="entry name" value="Protein kinase-like (PK-like)"/>
    <property type="match status" value="1"/>
</dbReference>
<dbReference type="GO" id="GO:0000307">
    <property type="term" value="C:cyclin-dependent protein kinase holoenzyme complex"/>
    <property type="evidence" value="ECO:0007669"/>
    <property type="project" value="TreeGrafter"/>
</dbReference>
<dbReference type="PANTHER" id="PTHR24056:SF472">
    <property type="entry name" value="CYCLIN-DEPENDENT KINASE 4, ISOFORM A"/>
    <property type="match status" value="1"/>
</dbReference>
<reference evidence="9" key="1">
    <citation type="journal article" date="2023" name="Nat. Microbiol.">
        <title>Babesia duncani multi-omics identifies virulence factors and drug targets.</title>
        <authorList>
            <person name="Singh P."/>
            <person name="Lonardi S."/>
            <person name="Liang Q."/>
            <person name="Vydyam P."/>
            <person name="Khabirova E."/>
            <person name="Fang T."/>
            <person name="Gihaz S."/>
            <person name="Thekkiniath J."/>
            <person name="Munshi M."/>
            <person name="Abel S."/>
            <person name="Ciampossin L."/>
            <person name="Batugedara G."/>
            <person name="Gupta M."/>
            <person name="Lu X.M."/>
            <person name="Lenz T."/>
            <person name="Chakravarty S."/>
            <person name="Cornillot E."/>
            <person name="Hu Y."/>
            <person name="Ma W."/>
            <person name="Gonzalez L.M."/>
            <person name="Sanchez S."/>
            <person name="Estrada K."/>
            <person name="Sanchez-Flores A."/>
            <person name="Montero E."/>
            <person name="Harb O.S."/>
            <person name="Le Roch K.G."/>
            <person name="Mamoun C.B."/>
        </authorList>
    </citation>
    <scope>NUCLEOTIDE SEQUENCE</scope>
    <source>
        <strain evidence="9">WA1</strain>
    </source>
</reference>
<evidence type="ECO:0000256" key="7">
    <source>
        <dbReference type="PROSITE-ProRule" id="PRU10141"/>
    </source>
</evidence>
<evidence type="ECO:0000256" key="1">
    <source>
        <dbReference type="ARBA" id="ARBA00022741"/>
    </source>
</evidence>
<keyword evidence="9" id="KW-0418">Kinase</keyword>
<evidence type="ECO:0000256" key="6">
    <source>
        <dbReference type="ARBA" id="ARBA00042858"/>
    </source>
</evidence>
<comment type="subunit">
    <text evidence="3">May form a complex composed of at least the catalytic subunit CRK2 and a cyclin.</text>
</comment>
<evidence type="ECO:0000313" key="10">
    <source>
        <dbReference type="Proteomes" id="UP001214638"/>
    </source>
</evidence>
<comment type="caution">
    <text evidence="9">The sequence shown here is derived from an EMBL/GenBank/DDBJ whole genome shotgun (WGS) entry which is preliminary data.</text>
</comment>
<evidence type="ECO:0000256" key="5">
    <source>
        <dbReference type="ARBA" id="ARBA00041902"/>
    </source>
</evidence>
<evidence type="ECO:0000256" key="2">
    <source>
        <dbReference type="ARBA" id="ARBA00022840"/>
    </source>
</evidence>